<dbReference type="AlphaFoldDB" id="A0A4U7KS37"/>
<sequence>MTGTTPAVPTVYDTHCDGPGLLPVTRPWSETYCKLRKYTGDSYAELAFPDPTHEDYDCTGKTVIISGSNSGIGKHAAIFFAQAGANVIMACRMTATHEQHPEEARKEVIATAGVEDSKVELWEIDCSSLANVERFGKRWVESGRTLDILVNNAGLSAGQRKITEEGFELTHVINFLSHTLLTFYLLPSMKRSSAPRIINTCSCFHAGGKLDFANMDNEKKTPLGPGCVQAYCDTKLWFLMWSVELQDRLSRSDDYRHVIVHGIHPGFVGSNIWSNPDTKVFYPVRVVLHALIYRLSITSKQGSYAIIHAALDPSLGLPVALTKGGKKPQVGESAKFGGKFVNRNFADIRRPEVDDPLARSRLWQRVLEDVQVAKRGMARDLPDHLESIKLLGRATK</sequence>
<evidence type="ECO:0000313" key="3">
    <source>
        <dbReference type="Proteomes" id="UP000306050"/>
    </source>
</evidence>
<comment type="caution">
    <text evidence="2">The sequence shown here is derived from an EMBL/GenBank/DDBJ whole genome shotgun (WGS) entry which is preliminary data.</text>
</comment>
<dbReference type="Proteomes" id="UP000306050">
    <property type="component" value="Chromosome SGRAM_22"/>
</dbReference>
<evidence type="ECO:0000256" key="1">
    <source>
        <dbReference type="ARBA" id="ARBA00023002"/>
    </source>
</evidence>
<protein>
    <recommendedName>
        <fullName evidence="4">NAD(P)-binding protein</fullName>
    </recommendedName>
</protein>
<reference evidence="2 3" key="1">
    <citation type="submission" date="2019-05" db="EMBL/GenBank/DDBJ databases">
        <title>Sporisorium graminicola CBS 10092 draft sequencing and annotation.</title>
        <authorList>
            <person name="Solano-Gonzalez S."/>
            <person name="Caddick M.X."/>
            <person name="Darby A."/>
        </authorList>
    </citation>
    <scope>NUCLEOTIDE SEQUENCE [LARGE SCALE GENOMIC DNA]</scope>
    <source>
        <strain evidence="2 3">CBS 10092</strain>
    </source>
</reference>
<keyword evidence="1" id="KW-0560">Oxidoreductase</keyword>
<organism evidence="2 3">
    <name type="scientific">Sporisorium graminicola</name>
    <dbReference type="NCBI Taxonomy" id="280036"/>
    <lineage>
        <taxon>Eukaryota</taxon>
        <taxon>Fungi</taxon>
        <taxon>Dikarya</taxon>
        <taxon>Basidiomycota</taxon>
        <taxon>Ustilaginomycotina</taxon>
        <taxon>Ustilaginomycetes</taxon>
        <taxon>Ustilaginales</taxon>
        <taxon>Ustilaginaceae</taxon>
        <taxon>Sporisorium</taxon>
    </lineage>
</organism>
<name>A0A4U7KS37_9BASI</name>
<dbReference type="EMBL" id="SRRM01000014">
    <property type="protein sequence ID" value="TKY87375.1"/>
    <property type="molecule type" value="Genomic_DNA"/>
</dbReference>
<dbReference type="InterPro" id="IPR002347">
    <property type="entry name" value="SDR_fam"/>
</dbReference>
<dbReference type="Gene3D" id="3.40.50.720">
    <property type="entry name" value="NAD(P)-binding Rossmann-like Domain"/>
    <property type="match status" value="1"/>
</dbReference>
<dbReference type="InterPro" id="IPR036291">
    <property type="entry name" value="NAD(P)-bd_dom_sf"/>
</dbReference>
<gene>
    <name evidence="2" type="ORF">EX895_004052</name>
</gene>
<dbReference type="GeneID" id="40726947"/>
<dbReference type="PANTHER" id="PTHR43157:SF31">
    <property type="entry name" value="PHOSPHATIDYLINOSITOL-GLYCAN BIOSYNTHESIS CLASS F PROTEIN"/>
    <property type="match status" value="1"/>
</dbReference>
<evidence type="ECO:0000313" key="2">
    <source>
        <dbReference type="EMBL" id="TKY87375.1"/>
    </source>
</evidence>
<dbReference type="GO" id="GO:0016491">
    <property type="term" value="F:oxidoreductase activity"/>
    <property type="evidence" value="ECO:0007669"/>
    <property type="project" value="UniProtKB-KW"/>
</dbReference>
<dbReference type="Pfam" id="PF00106">
    <property type="entry name" value="adh_short"/>
    <property type="match status" value="1"/>
</dbReference>
<dbReference type="OrthoDB" id="542013at2759"/>
<dbReference type="PANTHER" id="PTHR43157">
    <property type="entry name" value="PHOSPHATIDYLINOSITOL-GLYCAN BIOSYNTHESIS CLASS F PROTEIN-RELATED"/>
    <property type="match status" value="1"/>
</dbReference>
<accession>A0A4U7KS37</accession>
<proteinExistence type="predicted"/>
<evidence type="ECO:0008006" key="4">
    <source>
        <dbReference type="Google" id="ProtNLM"/>
    </source>
</evidence>
<dbReference type="SUPFAM" id="SSF51735">
    <property type="entry name" value="NAD(P)-binding Rossmann-fold domains"/>
    <property type="match status" value="1"/>
</dbReference>
<dbReference type="PRINTS" id="PR00081">
    <property type="entry name" value="GDHRDH"/>
</dbReference>
<dbReference type="KEGG" id="sgra:EX895_004052"/>
<keyword evidence="3" id="KW-1185">Reference proteome</keyword>
<dbReference type="RefSeq" id="XP_029739360.1">
    <property type="nucleotide sequence ID" value="XM_029884650.1"/>
</dbReference>